<dbReference type="InterPro" id="IPR037923">
    <property type="entry name" value="HTH-like"/>
</dbReference>
<keyword evidence="1" id="KW-0805">Transcription regulation</keyword>
<dbReference type="SUPFAM" id="SSF51215">
    <property type="entry name" value="Regulatory protein AraC"/>
    <property type="match status" value="1"/>
</dbReference>
<reference evidence="5 6" key="1">
    <citation type="submission" date="2019-03" db="EMBL/GenBank/DDBJ databases">
        <title>This is whole genome sequence of Paenibacillus sp MS74 strain.</title>
        <authorList>
            <person name="Trinh H.N."/>
        </authorList>
    </citation>
    <scope>NUCLEOTIDE SEQUENCE [LARGE SCALE GENOMIC DNA]</scope>
    <source>
        <strain evidence="5 6">MS74</strain>
    </source>
</reference>
<dbReference type="GO" id="GO:0003700">
    <property type="term" value="F:DNA-binding transcription factor activity"/>
    <property type="evidence" value="ECO:0007669"/>
    <property type="project" value="InterPro"/>
</dbReference>
<sequence length="283" mass="33112">MMNAQQSAFLADLLQNLQIHVLEAHLTQCTESWSLHDFTPVYNKLYWILDGEGRIKIGDQELHPHPGQLCLLPAHSLQSYSVINNLPYFKYWCHFTAHIGPFDLFQWLDIPLYMRVSDAEQMTTWFKELVALFHDSALTSRLREKAILLQIISCYLESVPVHMLQQRTEEMDRLGQLQRFIEHNLHKSITVEQMAKSVHFHPNYLIKYFKKHFGLPPAKYKHRKRMDKAKFLLTTTSLSMKEVAEQTGFESTNHFTKSFRKVTGFPPTEYRKNVRGSTSPSNT</sequence>
<evidence type="ECO:0000256" key="2">
    <source>
        <dbReference type="ARBA" id="ARBA00023125"/>
    </source>
</evidence>
<dbReference type="PANTHER" id="PTHR43280">
    <property type="entry name" value="ARAC-FAMILY TRANSCRIPTIONAL REGULATOR"/>
    <property type="match status" value="1"/>
</dbReference>
<dbReference type="GO" id="GO:0043565">
    <property type="term" value="F:sequence-specific DNA binding"/>
    <property type="evidence" value="ECO:0007669"/>
    <property type="project" value="InterPro"/>
</dbReference>
<dbReference type="InterPro" id="IPR009057">
    <property type="entry name" value="Homeodomain-like_sf"/>
</dbReference>
<keyword evidence="2" id="KW-0238">DNA-binding</keyword>
<dbReference type="PANTHER" id="PTHR43280:SF2">
    <property type="entry name" value="HTH-TYPE TRANSCRIPTIONAL REGULATOR EXSA"/>
    <property type="match status" value="1"/>
</dbReference>
<dbReference type="AlphaFoldDB" id="A0A4R5KEA3"/>
<dbReference type="OrthoDB" id="9780667at2"/>
<dbReference type="SUPFAM" id="SSF46689">
    <property type="entry name" value="Homeodomain-like"/>
    <property type="match status" value="2"/>
</dbReference>
<accession>A0A4R5KEA3</accession>
<gene>
    <name evidence="5" type="ORF">E1757_27780</name>
</gene>
<keyword evidence="3" id="KW-0804">Transcription</keyword>
<dbReference type="PRINTS" id="PR00032">
    <property type="entry name" value="HTHARAC"/>
</dbReference>
<dbReference type="SMART" id="SM00342">
    <property type="entry name" value="HTH_ARAC"/>
    <property type="match status" value="1"/>
</dbReference>
<dbReference type="InterPro" id="IPR018060">
    <property type="entry name" value="HTH_AraC"/>
</dbReference>
<evidence type="ECO:0000259" key="4">
    <source>
        <dbReference type="PROSITE" id="PS01124"/>
    </source>
</evidence>
<dbReference type="PROSITE" id="PS01124">
    <property type="entry name" value="HTH_ARAC_FAMILY_2"/>
    <property type="match status" value="1"/>
</dbReference>
<comment type="caution">
    <text evidence="5">The sequence shown here is derived from an EMBL/GenBank/DDBJ whole genome shotgun (WGS) entry which is preliminary data.</text>
</comment>
<dbReference type="InterPro" id="IPR020449">
    <property type="entry name" value="Tscrpt_reg_AraC-type_HTH"/>
</dbReference>
<name>A0A4R5KEA3_9BACL</name>
<evidence type="ECO:0000256" key="3">
    <source>
        <dbReference type="ARBA" id="ARBA00023163"/>
    </source>
</evidence>
<protein>
    <submittedName>
        <fullName evidence="5">AraC family transcriptional regulator</fullName>
    </submittedName>
</protein>
<dbReference type="Pfam" id="PF12833">
    <property type="entry name" value="HTH_18"/>
    <property type="match status" value="1"/>
</dbReference>
<dbReference type="Gene3D" id="2.60.120.280">
    <property type="entry name" value="Regulatory protein AraC"/>
    <property type="match status" value="1"/>
</dbReference>
<feature type="domain" description="HTH araC/xylS-type" evidence="4">
    <location>
        <begin position="175"/>
        <end position="273"/>
    </location>
</feature>
<evidence type="ECO:0000256" key="1">
    <source>
        <dbReference type="ARBA" id="ARBA00023015"/>
    </source>
</evidence>
<dbReference type="InterPro" id="IPR018062">
    <property type="entry name" value="HTH_AraC-typ_CS"/>
</dbReference>
<organism evidence="5 6">
    <name type="scientific">Paenibacillus piri</name>
    <dbReference type="NCBI Taxonomy" id="2547395"/>
    <lineage>
        <taxon>Bacteria</taxon>
        <taxon>Bacillati</taxon>
        <taxon>Bacillota</taxon>
        <taxon>Bacilli</taxon>
        <taxon>Bacillales</taxon>
        <taxon>Paenibacillaceae</taxon>
        <taxon>Paenibacillus</taxon>
    </lineage>
</organism>
<dbReference type="RefSeq" id="WP_133234362.1">
    <property type="nucleotide sequence ID" value="NZ_SMRT01000017.1"/>
</dbReference>
<keyword evidence="6" id="KW-1185">Reference proteome</keyword>
<evidence type="ECO:0000313" key="6">
    <source>
        <dbReference type="Proteomes" id="UP000295636"/>
    </source>
</evidence>
<dbReference type="Pfam" id="PF02311">
    <property type="entry name" value="AraC_binding"/>
    <property type="match status" value="1"/>
</dbReference>
<dbReference type="EMBL" id="SMRT01000017">
    <property type="protein sequence ID" value="TDF93282.1"/>
    <property type="molecule type" value="Genomic_DNA"/>
</dbReference>
<evidence type="ECO:0000313" key="5">
    <source>
        <dbReference type="EMBL" id="TDF93282.1"/>
    </source>
</evidence>
<proteinExistence type="predicted"/>
<dbReference type="InterPro" id="IPR003313">
    <property type="entry name" value="AraC-bd"/>
</dbReference>
<dbReference type="Proteomes" id="UP000295636">
    <property type="component" value="Unassembled WGS sequence"/>
</dbReference>
<dbReference type="PROSITE" id="PS00041">
    <property type="entry name" value="HTH_ARAC_FAMILY_1"/>
    <property type="match status" value="1"/>
</dbReference>
<dbReference type="Gene3D" id="1.10.10.60">
    <property type="entry name" value="Homeodomain-like"/>
    <property type="match status" value="2"/>
</dbReference>